<name>A0AC61R9K9_9FIRM</name>
<accession>A0AC61R9K9</accession>
<sequence>MTKALKMIGILNTGLALLIFILNFGKPIHLYLIGMSEQGDLQNSAFVFLLYGLLMGLSVLFQKIGLESGSEAGEIQIFQYRFFASGNPSAKRVVRRFFSILALIVQGILLFQLGCIFFQTRLSGAWFGYAAIGFVVADLMYLFLSLYKK</sequence>
<comment type="caution">
    <text evidence="1">The sequence shown here is derived from an EMBL/GenBank/DDBJ whole genome shotgun (WGS) entry which is preliminary data.</text>
</comment>
<evidence type="ECO:0000313" key="2">
    <source>
        <dbReference type="Proteomes" id="UP000308836"/>
    </source>
</evidence>
<proteinExistence type="predicted"/>
<gene>
    <name evidence="1" type="ORF">E5336_02830</name>
</gene>
<keyword evidence="2" id="KW-1185">Reference proteome</keyword>
<protein>
    <submittedName>
        <fullName evidence="1">Uncharacterized protein</fullName>
    </submittedName>
</protein>
<organism evidence="1 2">
    <name type="scientific">Dubosiella muris</name>
    <dbReference type="NCBI Taxonomy" id="3038133"/>
    <lineage>
        <taxon>Bacteria</taxon>
        <taxon>Bacillati</taxon>
        <taxon>Bacillota</taxon>
        <taxon>Erysipelotrichia</taxon>
        <taxon>Erysipelotrichales</taxon>
        <taxon>Erysipelotrichaceae</taxon>
        <taxon>Dubosiella</taxon>
    </lineage>
</organism>
<evidence type="ECO:0000313" key="1">
    <source>
        <dbReference type="EMBL" id="TGY66742.1"/>
    </source>
</evidence>
<dbReference type="EMBL" id="SRYG01000004">
    <property type="protein sequence ID" value="TGY66742.1"/>
    <property type="molecule type" value="Genomic_DNA"/>
</dbReference>
<dbReference type="Proteomes" id="UP000308836">
    <property type="component" value="Unassembled WGS sequence"/>
</dbReference>
<reference evidence="1" key="1">
    <citation type="submission" date="2019-04" db="EMBL/GenBank/DDBJ databases">
        <title>Microbes associate with the intestines of laboratory mice.</title>
        <authorList>
            <person name="Navarre W."/>
            <person name="Wong E."/>
            <person name="Huang K."/>
            <person name="Tropini C."/>
            <person name="Ng K."/>
            <person name="Yu B."/>
        </authorList>
    </citation>
    <scope>NUCLEOTIDE SEQUENCE</scope>
    <source>
        <strain evidence="1">NM09_H32</strain>
    </source>
</reference>